<dbReference type="RefSeq" id="WP_073053029.1">
    <property type="nucleotide sequence ID" value="NZ_FQUP01000002.1"/>
</dbReference>
<evidence type="ECO:0000256" key="5">
    <source>
        <dbReference type="HAMAP-Rule" id="MF_00373"/>
    </source>
</evidence>
<dbReference type="GO" id="GO:0022625">
    <property type="term" value="C:cytosolic large ribosomal subunit"/>
    <property type="evidence" value="ECO:0007669"/>
    <property type="project" value="TreeGrafter"/>
</dbReference>
<dbReference type="OrthoDB" id="9805609at2"/>
<dbReference type="Gene3D" id="2.30.170.40">
    <property type="entry name" value="Ribosomal protein L28/L24"/>
    <property type="match status" value="1"/>
</dbReference>
<evidence type="ECO:0000256" key="3">
    <source>
        <dbReference type="ARBA" id="ARBA00023274"/>
    </source>
</evidence>
<organism evidence="6 7">
    <name type="scientific">Kaistia soli DSM 19436</name>
    <dbReference type="NCBI Taxonomy" id="1122133"/>
    <lineage>
        <taxon>Bacteria</taxon>
        <taxon>Pseudomonadati</taxon>
        <taxon>Pseudomonadota</taxon>
        <taxon>Alphaproteobacteria</taxon>
        <taxon>Hyphomicrobiales</taxon>
        <taxon>Kaistiaceae</taxon>
        <taxon>Kaistia</taxon>
    </lineage>
</organism>
<proteinExistence type="inferred from homology"/>
<evidence type="ECO:0000256" key="2">
    <source>
        <dbReference type="ARBA" id="ARBA00022980"/>
    </source>
</evidence>
<reference evidence="6 7" key="1">
    <citation type="submission" date="2016-11" db="EMBL/GenBank/DDBJ databases">
        <authorList>
            <person name="Jaros S."/>
            <person name="Januszkiewicz K."/>
            <person name="Wedrychowicz H."/>
        </authorList>
    </citation>
    <scope>NUCLEOTIDE SEQUENCE [LARGE SCALE GENOMIC DNA]</scope>
    <source>
        <strain evidence="6 7">DSM 19436</strain>
    </source>
</reference>
<comment type="similarity">
    <text evidence="1 5">Belongs to the bacterial ribosomal protein bL28 family.</text>
</comment>
<dbReference type="PANTHER" id="PTHR13528:SF2">
    <property type="entry name" value="LARGE RIBOSOMAL SUBUNIT PROTEIN BL28M"/>
    <property type="match status" value="1"/>
</dbReference>
<dbReference type="NCBIfam" id="TIGR00009">
    <property type="entry name" value="L28"/>
    <property type="match status" value="1"/>
</dbReference>
<evidence type="ECO:0000313" key="6">
    <source>
        <dbReference type="EMBL" id="SHF52984.1"/>
    </source>
</evidence>
<evidence type="ECO:0000313" key="7">
    <source>
        <dbReference type="Proteomes" id="UP000184485"/>
    </source>
</evidence>
<gene>
    <name evidence="5" type="primary">rpmB</name>
    <name evidence="6" type="ORF">SAMN02745157_2319</name>
</gene>
<protein>
    <recommendedName>
        <fullName evidence="4 5">Large ribosomal subunit protein bL28</fullName>
    </recommendedName>
</protein>
<dbReference type="HAMAP" id="MF_00373">
    <property type="entry name" value="Ribosomal_bL28"/>
    <property type="match status" value="1"/>
</dbReference>
<dbReference type="EMBL" id="FQUP01000002">
    <property type="protein sequence ID" value="SHF52984.1"/>
    <property type="molecule type" value="Genomic_DNA"/>
</dbReference>
<dbReference type="Proteomes" id="UP000184485">
    <property type="component" value="Unassembled WGS sequence"/>
</dbReference>
<dbReference type="GO" id="GO:0006412">
    <property type="term" value="P:translation"/>
    <property type="evidence" value="ECO:0007669"/>
    <property type="project" value="UniProtKB-UniRule"/>
</dbReference>
<name>A0A1M5CDY8_9HYPH</name>
<dbReference type="GO" id="GO:0003735">
    <property type="term" value="F:structural constituent of ribosome"/>
    <property type="evidence" value="ECO:0007669"/>
    <property type="project" value="InterPro"/>
</dbReference>
<dbReference type="InterPro" id="IPR034704">
    <property type="entry name" value="Ribosomal_bL28/bL31-like_sf"/>
</dbReference>
<sequence length="100" mass="10714">MSRVCELTGKAVMTGNTVSHANNKSRRRYLPNLVNVTLISDALGQSFKLRVSAYGLRSVEHRGGLDAFLAKADVSELSAKAQLLKRQIAKKTAATEAAAA</sequence>
<dbReference type="InterPro" id="IPR037147">
    <property type="entry name" value="Ribosomal_bL28_sf"/>
</dbReference>
<dbReference type="AlphaFoldDB" id="A0A1M5CDY8"/>
<dbReference type="PANTHER" id="PTHR13528">
    <property type="entry name" value="39S RIBOSOMAL PROTEIN L28, MITOCHONDRIAL"/>
    <property type="match status" value="1"/>
</dbReference>
<dbReference type="InterPro" id="IPR026569">
    <property type="entry name" value="Ribosomal_bL28"/>
</dbReference>
<dbReference type="SUPFAM" id="SSF143800">
    <property type="entry name" value="L28p-like"/>
    <property type="match status" value="1"/>
</dbReference>
<dbReference type="STRING" id="1122133.SAMN02745157_2319"/>
<keyword evidence="2 5" id="KW-0689">Ribosomal protein</keyword>
<dbReference type="InterPro" id="IPR001383">
    <property type="entry name" value="Ribosomal_bL28_bact-type"/>
</dbReference>
<evidence type="ECO:0000256" key="1">
    <source>
        <dbReference type="ARBA" id="ARBA00008760"/>
    </source>
</evidence>
<keyword evidence="7" id="KW-1185">Reference proteome</keyword>
<evidence type="ECO:0000256" key="4">
    <source>
        <dbReference type="ARBA" id="ARBA00035174"/>
    </source>
</evidence>
<dbReference type="Pfam" id="PF00830">
    <property type="entry name" value="Ribosomal_L28"/>
    <property type="match status" value="1"/>
</dbReference>
<accession>A0A1M5CDY8</accession>
<keyword evidence="3 5" id="KW-0687">Ribonucleoprotein</keyword>